<feature type="domain" description="Flagellin N-terminal" evidence="5">
    <location>
        <begin position="22"/>
        <end position="142"/>
    </location>
</feature>
<name>A0A4T3F923_9SPHN</name>
<comment type="subcellular location">
    <subcellularLocation>
        <location evidence="1">Bacterial flagellum</location>
    </subcellularLocation>
    <subcellularLocation>
        <location evidence="2">Secreted</location>
    </subcellularLocation>
</comment>
<protein>
    <submittedName>
        <fullName evidence="6">Flagellar biosynthesis protein FlgL</fullName>
    </submittedName>
</protein>
<dbReference type="EMBL" id="SSHH01000001">
    <property type="protein sequence ID" value="TIX51520.1"/>
    <property type="molecule type" value="Genomic_DNA"/>
</dbReference>
<dbReference type="OrthoDB" id="7389561at2"/>
<dbReference type="PANTHER" id="PTHR42792">
    <property type="entry name" value="FLAGELLIN"/>
    <property type="match status" value="1"/>
</dbReference>
<keyword evidence="4" id="KW-0975">Bacterial flagellum</keyword>
<dbReference type="InterPro" id="IPR001492">
    <property type="entry name" value="Flagellin"/>
</dbReference>
<dbReference type="GO" id="GO:0009288">
    <property type="term" value="C:bacterial-type flagellum"/>
    <property type="evidence" value="ECO:0007669"/>
    <property type="project" value="UniProtKB-SubCell"/>
</dbReference>
<keyword evidence="6" id="KW-0282">Flagellum</keyword>
<dbReference type="AlphaFoldDB" id="A0A4T3F923"/>
<dbReference type="PANTHER" id="PTHR42792:SF1">
    <property type="entry name" value="FLAGELLAR HOOK-ASSOCIATED PROTEIN 3"/>
    <property type="match status" value="1"/>
</dbReference>
<keyword evidence="6" id="KW-0966">Cell projection</keyword>
<dbReference type="GO" id="GO:0005198">
    <property type="term" value="F:structural molecule activity"/>
    <property type="evidence" value="ECO:0007669"/>
    <property type="project" value="InterPro"/>
</dbReference>
<comment type="caution">
    <text evidence="6">The sequence shown here is derived from an EMBL/GenBank/DDBJ whole genome shotgun (WGS) entry which is preliminary data.</text>
</comment>
<proteinExistence type="inferred from homology"/>
<comment type="similarity">
    <text evidence="3">Belongs to the bacterial flagellin family.</text>
</comment>
<evidence type="ECO:0000313" key="6">
    <source>
        <dbReference type="EMBL" id="TIX51520.1"/>
    </source>
</evidence>
<dbReference type="Proteomes" id="UP000309389">
    <property type="component" value="Unassembled WGS sequence"/>
</dbReference>
<dbReference type="SUPFAM" id="SSF64518">
    <property type="entry name" value="Phase 1 flagellin"/>
    <property type="match status" value="1"/>
</dbReference>
<dbReference type="InterPro" id="IPR001029">
    <property type="entry name" value="Flagellin_N"/>
</dbReference>
<keyword evidence="7" id="KW-1185">Reference proteome</keyword>
<reference evidence="6 7" key="1">
    <citation type="submission" date="2019-04" db="EMBL/GenBank/DDBJ databases">
        <title>Altererythrobacter aquimixticola sp. nov., isolated from sediment of junction between the ocean and a freshwater spring.</title>
        <authorList>
            <person name="Yoon J.-H."/>
        </authorList>
    </citation>
    <scope>NUCLEOTIDE SEQUENCE [LARGE SCALE GENOMIC DNA]</scope>
    <source>
        <strain evidence="6 7">SSKS-13</strain>
    </source>
</reference>
<organism evidence="6 7">
    <name type="scientific">Alteraurantiacibacter aquimixticola</name>
    <dbReference type="NCBI Taxonomy" id="2489173"/>
    <lineage>
        <taxon>Bacteria</taxon>
        <taxon>Pseudomonadati</taxon>
        <taxon>Pseudomonadota</taxon>
        <taxon>Alphaproteobacteria</taxon>
        <taxon>Sphingomonadales</taxon>
        <taxon>Erythrobacteraceae</taxon>
        <taxon>Alteraurantiacibacter</taxon>
    </lineage>
</organism>
<dbReference type="Gene3D" id="1.20.1330.10">
    <property type="entry name" value="f41 fragment of flagellin, N-terminal domain"/>
    <property type="match status" value="1"/>
</dbReference>
<keyword evidence="6" id="KW-0969">Cilium</keyword>
<gene>
    <name evidence="6" type="ORF">E5222_03445</name>
</gene>
<evidence type="ECO:0000313" key="7">
    <source>
        <dbReference type="Proteomes" id="UP000309389"/>
    </source>
</evidence>
<evidence type="ECO:0000256" key="1">
    <source>
        <dbReference type="ARBA" id="ARBA00004365"/>
    </source>
</evidence>
<evidence type="ECO:0000256" key="3">
    <source>
        <dbReference type="ARBA" id="ARBA00005709"/>
    </source>
</evidence>
<accession>A0A4T3F923</accession>
<dbReference type="Pfam" id="PF00669">
    <property type="entry name" value="Flagellin_N"/>
    <property type="match status" value="1"/>
</dbReference>
<dbReference type="RefSeq" id="WP_136692306.1">
    <property type="nucleotide sequence ID" value="NZ_SSHH01000001.1"/>
</dbReference>
<dbReference type="GO" id="GO:0005576">
    <property type="term" value="C:extracellular region"/>
    <property type="evidence" value="ECO:0007669"/>
    <property type="project" value="UniProtKB-SubCell"/>
</dbReference>
<evidence type="ECO:0000259" key="5">
    <source>
        <dbReference type="Pfam" id="PF00669"/>
    </source>
</evidence>
<sequence>MNAITNSTLAFYRRATVHMSGLRAEAEDLQGQLASGEKLSRSSDDPVAASRLRSLSRQDRLGEIDAGNAKRASDDLQLTGNALDSIAEDLIRARELALWAASDPLGDEERRTIGQELEELVGRVMSSANALDSSGNALFGGETSGKAYEIDGTGAVVYVGTASSGELDLGSGQTVTRGLTGPEVLNFTTGGTPTDVFAHIGTLAAALQGGAADPAAAARDALTGFDDALDSLTRAQTVAGSRVAWIDVIQERQVDQSFSRAQQMADTGGVDFASTVVELQQILTVLEASQTGFARLSRLSLFDNI</sequence>
<evidence type="ECO:0000256" key="4">
    <source>
        <dbReference type="ARBA" id="ARBA00023143"/>
    </source>
</evidence>
<evidence type="ECO:0000256" key="2">
    <source>
        <dbReference type="ARBA" id="ARBA00004613"/>
    </source>
</evidence>